<dbReference type="SUPFAM" id="SSF46785">
    <property type="entry name" value="Winged helix' DNA-binding domain"/>
    <property type="match status" value="1"/>
</dbReference>
<dbReference type="PANTHER" id="PTHR10855:SF1">
    <property type="entry name" value="26S PROTEASOME NON-ATPASE REGULATORY SUBUNIT 12"/>
    <property type="match status" value="1"/>
</dbReference>
<reference evidence="4" key="2">
    <citation type="submission" date="2011-03" db="EMBL/GenBank/DDBJ databases">
        <title>Comparative genomics and transcriptomics of Neospora caninum and Toxoplasma gondii.</title>
        <authorList>
            <person name="Reid A.J."/>
            <person name="Sohal A."/>
            <person name="Harris D."/>
            <person name="Quail M."/>
            <person name="Sanders M."/>
            <person name="Berriman M."/>
            <person name="Wastling J.M."/>
            <person name="Pain A."/>
        </authorList>
    </citation>
    <scope>NUCLEOTIDE SEQUENCE</scope>
    <source>
        <strain evidence="4">Liverpool</strain>
    </source>
</reference>
<dbReference type="EMBL" id="FR823389">
    <property type="protein sequence ID" value="CBZ52829.1"/>
    <property type="molecule type" value="Genomic_DNA"/>
</dbReference>
<feature type="domain" description="PCI" evidence="3">
    <location>
        <begin position="267"/>
        <end position="439"/>
    </location>
</feature>
<evidence type="ECO:0000256" key="1">
    <source>
        <dbReference type="ARBA" id="ARBA00006397"/>
    </source>
</evidence>
<dbReference type="RefSeq" id="XP_003882861.1">
    <property type="nucleotide sequence ID" value="XM_003882812.1"/>
</dbReference>
<dbReference type="GO" id="GO:0005737">
    <property type="term" value="C:cytoplasm"/>
    <property type="evidence" value="ECO:0007669"/>
    <property type="project" value="TreeGrafter"/>
</dbReference>
<dbReference type="PROSITE" id="PS50250">
    <property type="entry name" value="PCI"/>
    <property type="match status" value="1"/>
</dbReference>
<keyword evidence="6" id="KW-1185">Reference proteome</keyword>
<dbReference type="FunFam" id="1.10.10.10:FF:000070">
    <property type="entry name" value="26S proteasome non-ATPase regulatory subunit 12"/>
    <property type="match status" value="1"/>
</dbReference>
<gene>
    <name evidence="5" type="ORF">BN1204_026180</name>
    <name evidence="4" type="ORF">NCLIV_026180</name>
</gene>
<dbReference type="OMA" id="AENEMFK"/>
<dbReference type="InterPro" id="IPR040896">
    <property type="entry name" value="RPN5_C"/>
</dbReference>
<dbReference type="InParanoid" id="F0VGI5"/>
<evidence type="ECO:0000313" key="5">
    <source>
        <dbReference type="EMBL" id="CEL66809.1"/>
    </source>
</evidence>
<name>F0VGI5_NEOCL</name>
<dbReference type="InterPro" id="IPR000717">
    <property type="entry name" value="PCI_dom"/>
</dbReference>
<protein>
    <submittedName>
        <fullName evidence="5">26s proteasome subunit p55, putative</fullName>
    </submittedName>
</protein>
<dbReference type="GO" id="GO:0008541">
    <property type="term" value="C:proteasome regulatory particle, lid subcomplex"/>
    <property type="evidence" value="ECO:0007669"/>
    <property type="project" value="TreeGrafter"/>
</dbReference>
<comment type="similarity">
    <text evidence="1">Belongs to the proteasome subunit p55 family.</text>
</comment>
<evidence type="ECO:0000313" key="6">
    <source>
        <dbReference type="Proteomes" id="UP000007494"/>
    </source>
</evidence>
<dbReference type="SMART" id="SM00088">
    <property type="entry name" value="PINT"/>
    <property type="match status" value="1"/>
</dbReference>
<dbReference type="InterPro" id="IPR036390">
    <property type="entry name" value="WH_DNA-bd_sf"/>
</dbReference>
<keyword evidence="2 5" id="KW-0647">Proteasome</keyword>
<dbReference type="Pfam" id="PF22241">
    <property type="entry name" value="PSMD12-CSN4_N"/>
    <property type="match status" value="1"/>
</dbReference>
<accession>F0VGI5</accession>
<dbReference type="GO" id="GO:0005634">
    <property type="term" value="C:nucleus"/>
    <property type="evidence" value="ECO:0007669"/>
    <property type="project" value="UniProtKB-ARBA"/>
</dbReference>
<dbReference type="FunCoup" id="F0VGI5">
    <property type="interactions" value="608"/>
</dbReference>
<dbReference type="OrthoDB" id="268763at2759"/>
<evidence type="ECO:0000256" key="2">
    <source>
        <dbReference type="ARBA" id="ARBA00022942"/>
    </source>
</evidence>
<dbReference type="InterPro" id="IPR040134">
    <property type="entry name" value="PSMD12/CSN4"/>
</dbReference>
<sequence>MAHNTASAILKDDADGLGVNEGKMTEDFSQATTQLIEKISQLQKTTSVGPTNPIFDELFALEKKCRQANDGASGSRLCCFYLQNLEDLRKAGEEKKGDGVPMISVTFLCDQLVVLCKKRGQLKRTISDIVKLAVSWLPEMKKEDKIEMIETLKKITDGKIFVEVERARLVLMLAEMKEAEGKIDEAATILQEVQVETFGAMERREKTEYILKQMALVLRRGDFIRCQIISKKISTKLLDSDENLQDLKIRYYSLMIVYYLHEGLTLDCCKAYHSIFNTPSVQQDKDQWLLSLQCYVLFLLLAPFDDEVRQLAHAVQTAEAKKLKEMPVYAQLLKDMTTVELLSWPLPYEATLKAHEVFQDSPHEGGEGRWKLLRRRVIQHNIRVIATYYSCIEMGRVASLLDITKDEAESEISELVCSNFVEAKIDRPAGTVVFGKRKGTFDRLNAWATDVTNLLDRVDLCSHLIQKERMVHAARAKNAALLARNAS</sequence>
<dbReference type="InterPro" id="IPR036388">
    <property type="entry name" value="WH-like_DNA-bd_sf"/>
</dbReference>
<dbReference type="VEuPathDB" id="ToxoDB:NCLIV_026180"/>
<dbReference type="AlphaFoldDB" id="F0VGI5"/>
<organism evidence="4 6">
    <name type="scientific">Neospora caninum (strain Liverpool)</name>
    <dbReference type="NCBI Taxonomy" id="572307"/>
    <lineage>
        <taxon>Eukaryota</taxon>
        <taxon>Sar</taxon>
        <taxon>Alveolata</taxon>
        <taxon>Apicomplexa</taxon>
        <taxon>Conoidasida</taxon>
        <taxon>Coccidia</taxon>
        <taxon>Eucoccidiorida</taxon>
        <taxon>Eimeriorina</taxon>
        <taxon>Sarcocystidae</taxon>
        <taxon>Neospora</taxon>
    </lineage>
</organism>
<dbReference type="EMBL" id="LN714482">
    <property type="protein sequence ID" value="CEL66809.1"/>
    <property type="molecule type" value="Genomic_DNA"/>
</dbReference>
<dbReference type="PANTHER" id="PTHR10855">
    <property type="entry name" value="26S PROTEASOME NON-ATPASE REGULATORY SUBUNIT 12/COP9 SIGNALOSOME COMPLEX SUBUNIT 4"/>
    <property type="match status" value="1"/>
</dbReference>
<reference evidence="6" key="3">
    <citation type="journal article" date="2012" name="PLoS Pathog.">
        <title>Comparative genomics of the apicomplexan parasites Toxoplasma gondii and Neospora caninum: Coccidia differing in host range and transmission strategy.</title>
        <authorList>
            <person name="Reid A.J."/>
            <person name="Vermont S.J."/>
            <person name="Cotton J.A."/>
            <person name="Harris D."/>
            <person name="Hill-Cawthorne G.A."/>
            <person name="Konen-Waisman S."/>
            <person name="Latham S.M."/>
            <person name="Mourier T."/>
            <person name="Norton R."/>
            <person name="Quail M.A."/>
            <person name="Sanders M."/>
            <person name="Shanmugam D."/>
            <person name="Sohal A."/>
            <person name="Wasmuth J.D."/>
            <person name="Brunk B."/>
            <person name="Grigg M.E."/>
            <person name="Howard J.C."/>
            <person name="Parkinson J."/>
            <person name="Roos D.S."/>
            <person name="Trees A.J."/>
            <person name="Berriman M."/>
            <person name="Pain A."/>
            <person name="Wastling J.M."/>
        </authorList>
    </citation>
    <scope>NUCLEOTIDE SEQUENCE [LARGE SCALE GENOMIC DNA]</scope>
    <source>
        <strain evidence="6">Liverpool</strain>
    </source>
</reference>
<proteinExistence type="inferred from homology"/>
<dbReference type="Gene3D" id="1.10.10.10">
    <property type="entry name" value="Winged helix-like DNA-binding domain superfamily/Winged helix DNA-binding domain"/>
    <property type="match status" value="1"/>
</dbReference>
<reference evidence="5" key="4">
    <citation type="journal article" date="2015" name="PLoS ONE">
        <title>Comprehensive Evaluation of Toxoplasma gondii VEG and Neospora caninum LIV Genomes with Tachyzoite Stage Transcriptome and Proteome Defines Novel Transcript Features.</title>
        <authorList>
            <person name="Ramaprasad A."/>
            <person name="Mourier T."/>
            <person name="Naeem R."/>
            <person name="Malas T.B."/>
            <person name="Moussa E."/>
            <person name="Panigrahi A."/>
            <person name="Vermont S.J."/>
            <person name="Otto T.D."/>
            <person name="Wastling J."/>
            <person name="Pain A."/>
        </authorList>
    </citation>
    <scope>NUCLEOTIDE SEQUENCE</scope>
    <source>
        <strain evidence="5">Liverpool</strain>
    </source>
</reference>
<evidence type="ECO:0000313" key="4">
    <source>
        <dbReference type="EMBL" id="CBZ52829.1"/>
    </source>
</evidence>
<dbReference type="Pfam" id="PF18098">
    <property type="entry name" value="RPN5_C"/>
    <property type="match status" value="1"/>
</dbReference>
<dbReference type="Pfam" id="PF01399">
    <property type="entry name" value="PCI"/>
    <property type="match status" value="1"/>
</dbReference>
<dbReference type="Proteomes" id="UP000007494">
    <property type="component" value="Chromosome VIIb"/>
</dbReference>
<dbReference type="GeneID" id="13442701"/>
<reference evidence="4" key="1">
    <citation type="submission" date="2011-02" db="EMBL/GenBank/DDBJ databases">
        <authorList>
            <person name="Aslett M."/>
        </authorList>
    </citation>
    <scope>NUCLEOTIDE SEQUENCE</scope>
    <source>
        <strain evidence="4">Liverpool</strain>
    </source>
</reference>
<dbReference type="InterPro" id="IPR054559">
    <property type="entry name" value="PSMD12-CSN4-like_N"/>
</dbReference>
<dbReference type="eggNOG" id="KOG1498">
    <property type="taxonomic scope" value="Eukaryota"/>
</dbReference>
<evidence type="ECO:0000259" key="3">
    <source>
        <dbReference type="PROSITE" id="PS50250"/>
    </source>
</evidence>